<dbReference type="RefSeq" id="WP_143073366.1">
    <property type="nucleotide sequence ID" value="NZ_FOGI01000002.1"/>
</dbReference>
<dbReference type="STRING" id="155974.SAMN04487818_102356"/>
<protein>
    <submittedName>
        <fullName evidence="1">Uncharacterized protein</fullName>
    </submittedName>
</protein>
<evidence type="ECO:0000313" key="1">
    <source>
        <dbReference type="EMBL" id="SER27626.1"/>
    </source>
</evidence>
<gene>
    <name evidence="1" type="ORF">SAMN04487818_102356</name>
</gene>
<dbReference type="EMBL" id="FOGI01000002">
    <property type="protein sequence ID" value="SER27626.1"/>
    <property type="molecule type" value="Genomic_DNA"/>
</dbReference>
<sequence length="214" mass="23746">MSVRKDLERDWCLPGERLLVGISPKGLDIGSRVGDQVRVPHPPAPGGPEPVPIAIDYPTLSVHAPDLQGDDWIEEPGLGWWAEAEQDGDDAVVAADHLAACSGQASIAITDRRFAVVFPDRLLAATRARRAALTREKSVLKRVTTALDDWTTQDKWVFRDVVVSLWEIDRGRVVRWWKATTGRSVPFHTVVRVEFGDGSVLSTPWVPHTFIRDS</sequence>
<accession>A0A1H9MV93</accession>
<keyword evidence="2" id="KW-1185">Reference proteome</keyword>
<dbReference type="AlphaFoldDB" id="A0A1H9MV93"/>
<name>A0A1H9MV93_9PSEU</name>
<reference evidence="2" key="1">
    <citation type="submission" date="2016-10" db="EMBL/GenBank/DDBJ databases">
        <authorList>
            <person name="Varghese N."/>
            <person name="Submissions S."/>
        </authorList>
    </citation>
    <scope>NUCLEOTIDE SEQUENCE [LARGE SCALE GENOMIC DNA]</scope>
    <source>
        <strain evidence="2">DSM 44260</strain>
    </source>
</reference>
<dbReference type="Proteomes" id="UP000199051">
    <property type="component" value="Unassembled WGS sequence"/>
</dbReference>
<organism evidence="1 2">
    <name type="scientific">Actinokineospora terrae</name>
    <dbReference type="NCBI Taxonomy" id="155974"/>
    <lineage>
        <taxon>Bacteria</taxon>
        <taxon>Bacillati</taxon>
        <taxon>Actinomycetota</taxon>
        <taxon>Actinomycetes</taxon>
        <taxon>Pseudonocardiales</taxon>
        <taxon>Pseudonocardiaceae</taxon>
        <taxon>Actinokineospora</taxon>
    </lineage>
</organism>
<evidence type="ECO:0000313" key="2">
    <source>
        <dbReference type="Proteomes" id="UP000199051"/>
    </source>
</evidence>
<proteinExistence type="predicted"/>